<gene>
    <name evidence="10" type="ORF">EDC14_103815</name>
</gene>
<dbReference type="InterPro" id="IPR039420">
    <property type="entry name" value="WalR-like"/>
</dbReference>
<dbReference type="PROSITE" id="PS51755">
    <property type="entry name" value="OMPR_PHOB"/>
    <property type="match status" value="1"/>
</dbReference>
<dbReference type="CDD" id="cd17627">
    <property type="entry name" value="REC_OmpR_PrrA-like"/>
    <property type="match status" value="1"/>
</dbReference>
<accession>A0A4R1R346</accession>
<feature type="domain" description="OmpR/PhoB-type" evidence="9">
    <location>
        <begin position="129"/>
        <end position="227"/>
    </location>
</feature>
<dbReference type="GO" id="GO:0005829">
    <property type="term" value="C:cytosol"/>
    <property type="evidence" value="ECO:0007669"/>
    <property type="project" value="TreeGrafter"/>
</dbReference>
<feature type="DNA-binding region" description="OmpR/PhoB-type" evidence="7">
    <location>
        <begin position="129"/>
        <end position="227"/>
    </location>
</feature>
<dbReference type="InterPro" id="IPR001867">
    <property type="entry name" value="OmpR/PhoB-type_DNA-bd"/>
</dbReference>
<organism evidence="10 11">
    <name type="scientific">Hydrogenispora ethanolica</name>
    <dbReference type="NCBI Taxonomy" id="1082276"/>
    <lineage>
        <taxon>Bacteria</taxon>
        <taxon>Bacillati</taxon>
        <taxon>Bacillota</taxon>
        <taxon>Hydrogenispora</taxon>
    </lineage>
</organism>
<dbReference type="GO" id="GO:0000976">
    <property type="term" value="F:transcription cis-regulatory region binding"/>
    <property type="evidence" value="ECO:0007669"/>
    <property type="project" value="TreeGrafter"/>
</dbReference>
<dbReference type="RefSeq" id="WP_341540183.1">
    <property type="nucleotide sequence ID" value="NZ_SLUN01000038.1"/>
</dbReference>
<dbReference type="Proteomes" id="UP000295008">
    <property type="component" value="Unassembled WGS sequence"/>
</dbReference>
<dbReference type="GO" id="GO:0032993">
    <property type="term" value="C:protein-DNA complex"/>
    <property type="evidence" value="ECO:0007669"/>
    <property type="project" value="TreeGrafter"/>
</dbReference>
<evidence type="ECO:0000259" key="9">
    <source>
        <dbReference type="PROSITE" id="PS51755"/>
    </source>
</evidence>
<evidence type="ECO:0000259" key="8">
    <source>
        <dbReference type="PROSITE" id="PS50110"/>
    </source>
</evidence>
<evidence type="ECO:0000256" key="6">
    <source>
        <dbReference type="PROSITE-ProRule" id="PRU00169"/>
    </source>
</evidence>
<dbReference type="PROSITE" id="PS50110">
    <property type="entry name" value="RESPONSE_REGULATORY"/>
    <property type="match status" value="1"/>
</dbReference>
<keyword evidence="4 7" id="KW-0238">DNA-binding</keyword>
<dbReference type="SUPFAM" id="SSF52172">
    <property type="entry name" value="CheY-like"/>
    <property type="match status" value="1"/>
</dbReference>
<feature type="modified residue" description="4-aspartylphosphate" evidence="6">
    <location>
        <position position="56"/>
    </location>
</feature>
<protein>
    <submittedName>
        <fullName evidence="10">Winged helix family two component transcriptional regulator</fullName>
    </submittedName>
</protein>
<sequence>MTTIGLKILVVDDDPMIANSLKRVLTYEGFQTEVSNDGAAALETVDRFRPGLVILDVTMPGLSGIEVCKRLKAKTAIPVLFLSARDDIGDRVAGLDSGGDDYLIKPFAYEELLARVRALLRRNGNQPEPPVLSLGELALDTATHTASRNGRSIALSTTEYQLLYYLMTNPRRLVTKGMILEAVWGYDFGGESNIVEVYIRYLRNKLEQDGATRLIHTVRGSGYILKE</sequence>
<dbReference type="SMART" id="SM00862">
    <property type="entry name" value="Trans_reg_C"/>
    <property type="match status" value="1"/>
</dbReference>
<evidence type="ECO:0000313" key="10">
    <source>
        <dbReference type="EMBL" id="TCL59722.1"/>
    </source>
</evidence>
<dbReference type="Gene3D" id="6.10.250.690">
    <property type="match status" value="1"/>
</dbReference>
<evidence type="ECO:0000256" key="7">
    <source>
        <dbReference type="PROSITE-ProRule" id="PRU01091"/>
    </source>
</evidence>
<dbReference type="PANTHER" id="PTHR48111:SF22">
    <property type="entry name" value="REGULATOR OF RPOS"/>
    <property type="match status" value="1"/>
</dbReference>
<evidence type="ECO:0000313" key="11">
    <source>
        <dbReference type="Proteomes" id="UP000295008"/>
    </source>
</evidence>
<dbReference type="InterPro" id="IPR001789">
    <property type="entry name" value="Sig_transdc_resp-reg_receiver"/>
</dbReference>
<evidence type="ECO:0000256" key="4">
    <source>
        <dbReference type="ARBA" id="ARBA00023125"/>
    </source>
</evidence>
<dbReference type="Gene3D" id="1.10.10.10">
    <property type="entry name" value="Winged helix-like DNA-binding domain superfamily/Winged helix DNA-binding domain"/>
    <property type="match status" value="1"/>
</dbReference>
<dbReference type="EMBL" id="SLUN01000038">
    <property type="protein sequence ID" value="TCL59722.1"/>
    <property type="molecule type" value="Genomic_DNA"/>
</dbReference>
<keyword evidence="5" id="KW-0804">Transcription</keyword>
<dbReference type="FunFam" id="3.40.50.2300:FF:000001">
    <property type="entry name" value="DNA-binding response regulator PhoB"/>
    <property type="match status" value="1"/>
</dbReference>
<dbReference type="SMART" id="SM00448">
    <property type="entry name" value="REC"/>
    <property type="match status" value="1"/>
</dbReference>
<dbReference type="InterPro" id="IPR036388">
    <property type="entry name" value="WH-like_DNA-bd_sf"/>
</dbReference>
<dbReference type="Pfam" id="PF00486">
    <property type="entry name" value="Trans_reg_C"/>
    <property type="match status" value="1"/>
</dbReference>
<feature type="domain" description="Response regulatory" evidence="8">
    <location>
        <begin position="7"/>
        <end position="120"/>
    </location>
</feature>
<keyword evidence="2" id="KW-0902">Two-component regulatory system</keyword>
<dbReference type="AlphaFoldDB" id="A0A4R1R346"/>
<dbReference type="Gene3D" id="3.40.50.2300">
    <property type="match status" value="1"/>
</dbReference>
<dbReference type="CDD" id="cd00383">
    <property type="entry name" value="trans_reg_C"/>
    <property type="match status" value="1"/>
</dbReference>
<evidence type="ECO:0000256" key="5">
    <source>
        <dbReference type="ARBA" id="ARBA00023163"/>
    </source>
</evidence>
<keyword evidence="1 6" id="KW-0597">Phosphoprotein</keyword>
<dbReference type="GO" id="GO:0006355">
    <property type="term" value="P:regulation of DNA-templated transcription"/>
    <property type="evidence" value="ECO:0007669"/>
    <property type="project" value="InterPro"/>
</dbReference>
<keyword evidence="11" id="KW-1185">Reference proteome</keyword>
<dbReference type="PANTHER" id="PTHR48111">
    <property type="entry name" value="REGULATOR OF RPOS"/>
    <property type="match status" value="1"/>
</dbReference>
<reference evidence="10 11" key="1">
    <citation type="submission" date="2019-03" db="EMBL/GenBank/DDBJ databases">
        <title>Genomic Encyclopedia of Type Strains, Phase IV (KMG-IV): sequencing the most valuable type-strain genomes for metagenomic binning, comparative biology and taxonomic classification.</title>
        <authorList>
            <person name="Goeker M."/>
        </authorList>
    </citation>
    <scope>NUCLEOTIDE SEQUENCE [LARGE SCALE GENOMIC DNA]</scope>
    <source>
        <strain evidence="10 11">LX-B</strain>
    </source>
</reference>
<comment type="caution">
    <text evidence="10">The sequence shown here is derived from an EMBL/GenBank/DDBJ whole genome shotgun (WGS) entry which is preliminary data.</text>
</comment>
<dbReference type="GO" id="GO:0000156">
    <property type="term" value="F:phosphorelay response regulator activity"/>
    <property type="evidence" value="ECO:0007669"/>
    <property type="project" value="TreeGrafter"/>
</dbReference>
<keyword evidence="3" id="KW-0805">Transcription regulation</keyword>
<evidence type="ECO:0000256" key="1">
    <source>
        <dbReference type="ARBA" id="ARBA00022553"/>
    </source>
</evidence>
<dbReference type="Pfam" id="PF00072">
    <property type="entry name" value="Response_reg"/>
    <property type="match status" value="1"/>
</dbReference>
<dbReference type="FunFam" id="1.10.10.10:FF:000005">
    <property type="entry name" value="Two-component system response regulator"/>
    <property type="match status" value="1"/>
</dbReference>
<name>A0A4R1R346_HYDET</name>
<evidence type="ECO:0000256" key="3">
    <source>
        <dbReference type="ARBA" id="ARBA00023015"/>
    </source>
</evidence>
<proteinExistence type="predicted"/>
<dbReference type="InterPro" id="IPR011006">
    <property type="entry name" value="CheY-like_superfamily"/>
</dbReference>
<evidence type="ECO:0000256" key="2">
    <source>
        <dbReference type="ARBA" id="ARBA00023012"/>
    </source>
</evidence>